<keyword evidence="2" id="KW-1185">Reference proteome</keyword>
<dbReference type="EMBL" id="KE747810">
    <property type="protein sequence ID" value="RMZ67642.1"/>
    <property type="molecule type" value="Genomic_DNA"/>
</dbReference>
<organism evidence="1 2">
    <name type="scientific">Pyrenophora seminiperda CCB06</name>
    <dbReference type="NCBI Taxonomy" id="1302712"/>
    <lineage>
        <taxon>Eukaryota</taxon>
        <taxon>Fungi</taxon>
        <taxon>Dikarya</taxon>
        <taxon>Ascomycota</taxon>
        <taxon>Pezizomycotina</taxon>
        <taxon>Dothideomycetes</taxon>
        <taxon>Pleosporomycetidae</taxon>
        <taxon>Pleosporales</taxon>
        <taxon>Pleosporineae</taxon>
        <taxon>Pleosporaceae</taxon>
        <taxon>Pyrenophora</taxon>
    </lineage>
</organism>
<dbReference type="OrthoDB" id="3700495at2759"/>
<dbReference type="Proteomes" id="UP000265663">
    <property type="component" value="Unassembled WGS sequence"/>
</dbReference>
<reference evidence="1 2" key="1">
    <citation type="journal article" date="2014" name="PLoS ONE">
        <title>De novo Genome Assembly of the Fungal Plant Pathogen Pyrenophora semeniperda.</title>
        <authorList>
            <person name="Soliai M.M."/>
            <person name="Meyer S.E."/>
            <person name="Udall J.A."/>
            <person name="Elzinga D.E."/>
            <person name="Hermansen R.A."/>
            <person name="Bodily P.M."/>
            <person name="Hart A.A."/>
            <person name="Coleman C.E."/>
        </authorList>
    </citation>
    <scope>NUCLEOTIDE SEQUENCE [LARGE SCALE GENOMIC DNA]</scope>
    <source>
        <strain evidence="1 2">CCB06</strain>
        <tissue evidence="1">Mycelium</tissue>
    </source>
</reference>
<sequence length="49" mass="5763">MCDYTQVQYKCTHVRYVVRAWCTKYQTTHVRCPANVTAVLVFPSHVRTT</sequence>
<protein>
    <submittedName>
        <fullName evidence="1">Uncharacterized protein</fullName>
    </submittedName>
</protein>
<evidence type="ECO:0000313" key="1">
    <source>
        <dbReference type="EMBL" id="RMZ67642.1"/>
    </source>
</evidence>
<gene>
    <name evidence="1" type="ORF">GMOD_00001598</name>
</gene>
<name>A0A3M7LZM9_9PLEO</name>
<proteinExistence type="predicted"/>
<accession>A0A3M7LZM9</accession>
<evidence type="ECO:0000313" key="2">
    <source>
        <dbReference type="Proteomes" id="UP000265663"/>
    </source>
</evidence>
<dbReference type="AlphaFoldDB" id="A0A3M7LZM9"/>